<dbReference type="OrthoDB" id="10635050at2759"/>
<dbReference type="EMBL" id="ML976988">
    <property type="protein sequence ID" value="KAF1958058.1"/>
    <property type="molecule type" value="Genomic_DNA"/>
</dbReference>
<keyword evidence="3" id="KW-1185">Reference proteome</keyword>
<dbReference type="AlphaFoldDB" id="A0A6A5U065"/>
<protein>
    <submittedName>
        <fullName evidence="2">Uncharacterized protein</fullName>
    </submittedName>
</protein>
<accession>A0A6A5U065</accession>
<evidence type="ECO:0000313" key="2">
    <source>
        <dbReference type="EMBL" id="KAF1958058.1"/>
    </source>
</evidence>
<reference evidence="2" key="1">
    <citation type="journal article" date="2020" name="Stud. Mycol.">
        <title>101 Dothideomycetes genomes: a test case for predicting lifestyles and emergence of pathogens.</title>
        <authorList>
            <person name="Haridas S."/>
            <person name="Albert R."/>
            <person name="Binder M."/>
            <person name="Bloem J."/>
            <person name="Labutti K."/>
            <person name="Salamov A."/>
            <person name="Andreopoulos B."/>
            <person name="Baker S."/>
            <person name="Barry K."/>
            <person name="Bills G."/>
            <person name="Bluhm B."/>
            <person name="Cannon C."/>
            <person name="Castanera R."/>
            <person name="Culley D."/>
            <person name="Daum C."/>
            <person name="Ezra D."/>
            <person name="Gonzalez J."/>
            <person name="Henrissat B."/>
            <person name="Kuo A."/>
            <person name="Liang C."/>
            <person name="Lipzen A."/>
            <person name="Lutzoni F."/>
            <person name="Magnuson J."/>
            <person name="Mondo S."/>
            <person name="Nolan M."/>
            <person name="Ohm R."/>
            <person name="Pangilinan J."/>
            <person name="Park H.-J."/>
            <person name="Ramirez L."/>
            <person name="Alfaro M."/>
            <person name="Sun H."/>
            <person name="Tritt A."/>
            <person name="Yoshinaga Y."/>
            <person name="Zwiers L.-H."/>
            <person name="Turgeon B."/>
            <person name="Goodwin S."/>
            <person name="Spatafora J."/>
            <person name="Crous P."/>
            <person name="Grigoriev I."/>
        </authorList>
    </citation>
    <scope>NUCLEOTIDE SEQUENCE</scope>
    <source>
        <strain evidence="2">CBS 675.92</strain>
    </source>
</reference>
<feature type="compositionally biased region" description="Polar residues" evidence="1">
    <location>
        <begin position="1"/>
        <end position="11"/>
    </location>
</feature>
<evidence type="ECO:0000256" key="1">
    <source>
        <dbReference type="SAM" id="MobiDB-lite"/>
    </source>
</evidence>
<feature type="region of interest" description="Disordered" evidence="1">
    <location>
        <begin position="195"/>
        <end position="224"/>
    </location>
</feature>
<dbReference type="Proteomes" id="UP000800035">
    <property type="component" value="Unassembled WGS sequence"/>
</dbReference>
<feature type="region of interest" description="Disordered" evidence="1">
    <location>
        <begin position="1"/>
        <end position="111"/>
    </location>
</feature>
<organism evidence="2 3">
    <name type="scientific">Byssothecium circinans</name>
    <dbReference type="NCBI Taxonomy" id="147558"/>
    <lineage>
        <taxon>Eukaryota</taxon>
        <taxon>Fungi</taxon>
        <taxon>Dikarya</taxon>
        <taxon>Ascomycota</taxon>
        <taxon>Pezizomycotina</taxon>
        <taxon>Dothideomycetes</taxon>
        <taxon>Pleosporomycetidae</taxon>
        <taxon>Pleosporales</taxon>
        <taxon>Massarineae</taxon>
        <taxon>Massarinaceae</taxon>
        <taxon>Byssothecium</taxon>
    </lineage>
</organism>
<feature type="compositionally biased region" description="Low complexity" evidence="1">
    <location>
        <begin position="64"/>
        <end position="82"/>
    </location>
</feature>
<name>A0A6A5U065_9PLEO</name>
<feature type="region of interest" description="Disordered" evidence="1">
    <location>
        <begin position="256"/>
        <end position="308"/>
    </location>
</feature>
<feature type="compositionally biased region" description="Low complexity" evidence="1">
    <location>
        <begin position="93"/>
        <end position="109"/>
    </location>
</feature>
<gene>
    <name evidence="2" type="ORF">CC80DRAFT_547107</name>
</gene>
<sequence>MRASKSLTSLPNLGAPKPAATPPPLPPLAHRKQRSRNRQPHTGTPKAAAHHQPSHIKLPPKLPPQRSSTTPQVQPSTTTNPTHPNRRAHSQAPPSSRTSNPNPNLTLPPAKAQPTLCLDLQPEIPATPEPMRAPTVLTCPACHTPQFQRLAPRRTPREGGADGQTTAICQACLTRFRKCEKREKRNTRSLTSFPSLLAEDSSEGSVDVDAGVDEAGTGQGKGLGGKSMYERVVGVFRGGGGVVRVVGGRWSRSRRVSRRGSESSWGSGRRESLDSVESQESLASKASWDTEGTWYGSSPTMEMELAGW</sequence>
<feature type="compositionally biased region" description="Basic residues" evidence="1">
    <location>
        <begin position="29"/>
        <end position="39"/>
    </location>
</feature>
<proteinExistence type="predicted"/>
<evidence type="ECO:0000313" key="3">
    <source>
        <dbReference type="Proteomes" id="UP000800035"/>
    </source>
</evidence>
<feature type="compositionally biased region" description="Polar residues" evidence="1">
    <location>
        <begin position="275"/>
        <end position="284"/>
    </location>
</feature>